<evidence type="ECO:0000313" key="5">
    <source>
        <dbReference type="EMBL" id="PWA37724.1"/>
    </source>
</evidence>
<dbReference type="Proteomes" id="UP000245207">
    <property type="component" value="Unassembled WGS sequence"/>
</dbReference>
<evidence type="ECO:0000256" key="3">
    <source>
        <dbReference type="ARBA" id="ARBA00022806"/>
    </source>
</evidence>
<comment type="caution">
    <text evidence="5">The sequence shown here is derived from an EMBL/GenBank/DDBJ whole genome shotgun (WGS) entry which is preliminary data.</text>
</comment>
<keyword evidence="1" id="KW-0547">Nucleotide-binding</keyword>
<dbReference type="GO" id="GO:0005675">
    <property type="term" value="C:transcription factor TFIIH holo complex"/>
    <property type="evidence" value="ECO:0007669"/>
    <property type="project" value="TreeGrafter"/>
</dbReference>
<dbReference type="InterPro" id="IPR050615">
    <property type="entry name" value="ATP-dep_DNA_Helicase"/>
</dbReference>
<reference evidence="5 6" key="1">
    <citation type="journal article" date="2018" name="Mol. Plant">
        <title>The genome of Artemisia annua provides insight into the evolution of Asteraceae family and artemisinin biosynthesis.</title>
        <authorList>
            <person name="Shen Q."/>
            <person name="Zhang L."/>
            <person name="Liao Z."/>
            <person name="Wang S."/>
            <person name="Yan T."/>
            <person name="Shi P."/>
            <person name="Liu M."/>
            <person name="Fu X."/>
            <person name="Pan Q."/>
            <person name="Wang Y."/>
            <person name="Lv Z."/>
            <person name="Lu X."/>
            <person name="Zhang F."/>
            <person name="Jiang W."/>
            <person name="Ma Y."/>
            <person name="Chen M."/>
            <person name="Hao X."/>
            <person name="Li L."/>
            <person name="Tang Y."/>
            <person name="Lv G."/>
            <person name="Zhou Y."/>
            <person name="Sun X."/>
            <person name="Brodelius P.E."/>
            <person name="Rose J.K.C."/>
            <person name="Tang K."/>
        </authorList>
    </citation>
    <scope>NUCLEOTIDE SEQUENCE [LARGE SCALE GENOMIC DNA]</scope>
    <source>
        <strain evidence="6">cv. Huhao1</strain>
        <tissue evidence="5">Leaf</tissue>
    </source>
</reference>
<dbReference type="GO" id="GO:0043138">
    <property type="term" value="F:3'-5' DNA helicase activity"/>
    <property type="evidence" value="ECO:0007669"/>
    <property type="project" value="TreeGrafter"/>
</dbReference>
<keyword evidence="3 5" id="KW-0347">Helicase</keyword>
<dbReference type="PANTHER" id="PTHR11274">
    <property type="entry name" value="RAD25/XP-B DNA REPAIR HELICASE"/>
    <property type="match status" value="1"/>
</dbReference>
<organism evidence="5 6">
    <name type="scientific">Artemisia annua</name>
    <name type="common">Sweet wormwood</name>
    <dbReference type="NCBI Taxonomy" id="35608"/>
    <lineage>
        <taxon>Eukaryota</taxon>
        <taxon>Viridiplantae</taxon>
        <taxon>Streptophyta</taxon>
        <taxon>Embryophyta</taxon>
        <taxon>Tracheophyta</taxon>
        <taxon>Spermatophyta</taxon>
        <taxon>Magnoliopsida</taxon>
        <taxon>eudicotyledons</taxon>
        <taxon>Gunneridae</taxon>
        <taxon>Pentapetalae</taxon>
        <taxon>asterids</taxon>
        <taxon>campanulids</taxon>
        <taxon>Asterales</taxon>
        <taxon>Asteraceae</taxon>
        <taxon>Asteroideae</taxon>
        <taxon>Anthemideae</taxon>
        <taxon>Artemisiinae</taxon>
        <taxon>Artemisia</taxon>
    </lineage>
</organism>
<dbReference type="GO" id="GO:0005524">
    <property type="term" value="F:ATP binding"/>
    <property type="evidence" value="ECO:0007669"/>
    <property type="project" value="UniProtKB-KW"/>
</dbReference>
<evidence type="ECO:0000256" key="2">
    <source>
        <dbReference type="ARBA" id="ARBA00022801"/>
    </source>
</evidence>
<gene>
    <name evidence="5" type="ORF">CTI12_AA580970</name>
</gene>
<dbReference type="PANTHER" id="PTHR11274:SF0">
    <property type="entry name" value="GENERAL TRANSCRIPTION AND DNA REPAIR FACTOR IIH HELICASE SUBUNIT XPB"/>
    <property type="match status" value="1"/>
</dbReference>
<evidence type="ECO:0000256" key="1">
    <source>
        <dbReference type="ARBA" id="ARBA00022741"/>
    </source>
</evidence>
<keyword evidence="6" id="KW-1185">Reference proteome</keyword>
<dbReference type="EMBL" id="PKPP01016432">
    <property type="protein sequence ID" value="PWA37724.1"/>
    <property type="molecule type" value="Genomic_DNA"/>
</dbReference>
<dbReference type="STRING" id="35608.A0A2U1KLR3"/>
<dbReference type="GO" id="GO:0016787">
    <property type="term" value="F:hydrolase activity"/>
    <property type="evidence" value="ECO:0007669"/>
    <property type="project" value="UniProtKB-KW"/>
</dbReference>
<dbReference type="AlphaFoldDB" id="A0A2U1KLR3"/>
<dbReference type="GO" id="GO:0000112">
    <property type="term" value="C:nucleotide-excision repair factor 3 complex"/>
    <property type="evidence" value="ECO:0007669"/>
    <property type="project" value="TreeGrafter"/>
</dbReference>
<sequence>MTRESQAPNTRLPPWGYIWGDCVEVDTAIEIDVANGKTLRAVSLDNSYIVAAAEEKEFHSFEIDSAQVENVKQRCLLNALNFPLLEEYDFHNDMVSTTRSDIIVIPCGAGKSLVGWSVACRIKKSSLHLATNDVKGAGLLYRKVCGCSEIHTLVQLDLQD</sequence>
<dbReference type="GO" id="GO:0006367">
    <property type="term" value="P:transcription initiation at RNA polymerase II promoter"/>
    <property type="evidence" value="ECO:0007669"/>
    <property type="project" value="TreeGrafter"/>
</dbReference>
<protein>
    <submittedName>
        <fullName evidence="5">DNA repair helicase XPB1</fullName>
    </submittedName>
</protein>
<evidence type="ECO:0000256" key="4">
    <source>
        <dbReference type="ARBA" id="ARBA00022840"/>
    </source>
</evidence>
<dbReference type="GO" id="GO:0097550">
    <property type="term" value="C:transcription preinitiation complex"/>
    <property type="evidence" value="ECO:0007669"/>
    <property type="project" value="TreeGrafter"/>
</dbReference>
<name>A0A2U1KLR3_ARTAN</name>
<keyword evidence="2" id="KW-0378">Hydrolase</keyword>
<evidence type="ECO:0000313" key="6">
    <source>
        <dbReference type="Proteomes" id="UP000245207"/>
    </source>
</evidence>
<proteinExistence type="predicted"/>
<accession>A0A2U1KLR3</accession>
<keyword evidence="4" id="KW-0067">ATP-binding</keyword>
<dbReference type="OrthoDB" id="1709064at2759"/>